<dbReference type="Proteomes" id="UP000625711">
    <property type="component" value="Unassembled WGS sequence"/>
</dbReference>
<proteinExistence type="predicted"/>
<comment type="caution">
    <text evidence="2">The sequence shown here is derived from an EMBL/GenBank/DDBJ whole genome shotgun (WGS) entry which is preliminary data.</text>
</comment>
<accession>A0A834I044</accession>
<keyword evidence="3" id="KW-1185">Reference proteome</keyword>
<gene>
    <name evidence="2" type="ORF">GWI33_022714</name>
</gene>
<feature type="compositionally biased region" description="Basic and acidic residues" evidence="1">
    <location>
        <begin position="27"/>
        <end position="41"/>
    </location>
</feature>
<feature type="region of interest" description="Disordered" evidence="1">
    <location>
        <begin position="27"/>
        <end position="95"/>
    </location>
</feature>
<evidence type="ECO:0000256" key="1">
    <source>
        <dbReference type="SAM" id="MobiDB-lite"/>
    </source>
</evidence>
<dbReference type="AlphaFoldDB" id="A0A834I044"/>
<organism evidence="2 3">
    <name type="scientific">Rhynchophorus ferrugineus</name>
    <name type="common">Red palm weevil</name>
    <name type="synonym">Curculio ferrugineus</name>
    <dbReference type="NCBI Taxonomy" id="354439"/>
    <lineage>
        <taxon>Eukaryota</taxon>
        <taxon>Metazoa</taxon>
        <taxon>Ecdysozoa</taxon>
        <taxon>Arthropoda</taxon>
        <taxon>Hexapoda</taxon>
        <taxon>Insecta</taxon>
        <taxon>Pterygota</taxon>
        <taxon>Neoptera</taxon>
        <taxon>Endopterygota</taxon>
        <taxon>Coleoptera</taxon>
        <taxon>Polyphaga</taxon>
        <taxon>Cucujiformia</taxon>
        <taxon>Curculionidae</taxon>
        <taxon>Dryophthorinae</taxon>
        <taxon>Rhynchophorus</taxon>
    </lineage>
</organism>
<reference evidence="2" key="1">
    <citation type="submission" date="2020-08" db="EMBL/GenBank/DDBJ databases">
        <title>Genome sequencing and assembly of the red palm weevil Rhynchophorus ferrugineus.</title>
        <authorList>
            <person name="Dias G.B."/>
            <person name="Bergman C.M."/>
            <person name="Manee M."/>
        </authorList>
    </citation>
    <scope>NUCLEOTIDE SEQUENCE</scope>
    <source>
        <strain evidence="2">AA-2017</strain>
        <tissue evidence="2">Whole larva</tissue>
    </source>
</reference>
<protein>
    <submittedName>
        <fullName evidence="2">Uncharacterized protein</fullName>
    </submittedName>
</protein>
<feature type="non-terminal residue" evidence="2">
    <location>
        <position position="1"/>
    </location>
</feature>
<dbReference type="EMBL" id="JAACXV010016372">
    <property type="protein sequence ID" value="KAF7264657.1"/>
    <property type="molecule type" value="Genomic_DNA"/>
</dbReference>
<evidence type="ECO:0000313" key="3">
    <source>
        <dbReference type="Proteomes" id="UP000625711"/>
    </source>
</evidence>
<name>A0A834I044_RHYFE</name>
<feature type="compositionally biased region" description="Basic and acidic residues" evidence="1">
    <location>
        <begin position="70"/>
        <end position="95"/>
    </location>
</feature>
<evidence type="ECO:0000313" key="2">
    <source>
        <dbReference type="EMBL" id="KAF7264657.1"/>
    </source>
</evidence>
<sequence>MDTPRENINKSKALWDVMNTKFLGEKVTSKNENGQKRDGFPRGDIATFQQQSELRGGLRSGDRNTGGRMTRPERGENWRRIDRHTDTRRTTEEDYHGIRLSNGRIVELR</sequence>